<feature type="DNA-binding region" description="H-T-H motif" evidence="4">
    <location>
        <begin position="48"/>
        <end position="67"/>
    </location>
</feature>
<dbReference type="Pfam" id="PF17754">
    <property type="entry name" value="TetR_C_14"/>
    <property type="match status" value="1"/>
</dbReference>
<dbReference type="EMBL" id="JAMTCK010000014">
    <property type="protein sequence ID" value="MCP2168613.1"/>
    <property type="molecule type" value="Genomic_DNA"/>
</dbReference>
<feature type="domain" description="HTH tetR-type" evidence="6">
    <location>
        <begin position="25"/>
        <end position="85"/>
    </location>
</feature>
<dbReference type="PANTHER" id="PTHR30055">
    <property type="entry name" value="HTH-TYPE TRANSCRIPTIONAL REGULATOR RUTR"/>
    <property type="match status" value="1"/>
</dbReference>
<feature type="region of interest" description="Disordered" evidence="5">
    <location>
        <begin position="1"/>
        <end position="22"/>
    </location>
</feature>
<keyword evidence="8" id="KW-1185">Reference proteome</keyword>
<evidence type="ECO:0000313" key="8">
    <source>
        <dbReference type="Proteomes" id="UP001206128"/>
    </source>
</evidence>
<sequence>MAADSAGETVDRGRGRPPMSERRKDVIRLRIATAALELFKSQGVAATSVEQIAGELGISTRTLWRYSPSKEGCVLPLLTHGLAAVVEKLRAWPRHLPLLDHLLHESDLAERVPESTLDLARLTRTEPALRSVWLRSYLDAENVFAEVIAERTGLAADALETKVQAGMLNIALRIAVEHHAWNTAPAGARATPPGGLTNATRAALRTAINGLSM</sequence>
<evidence type="ECO:0000256" key="3">
    <source>
        <dbReference type="ARBA" id="ARBA00023163"/>
    </source>
</evidence>
<dbReference type="PROSITE" id="PS50977">
    <property type="entry name" value="HTH_TETR_2"/>
    <property type="match status" value="1"/>
</dbReference>
<dbReference type="SUPFAM" id="SSF46689">
    <property type="entry name" value="Homeodomain-like"/>
    <property type="match status" value="1"/>
</dbReference>
<dbReference type="InterPro" id="IPR001647">
    <property type="entry name" value="HTH_TetR"/>
</dbReference>
<feature type="compositionally biased region" description="Basic and acidic residues" evidence="5">
    <location>
        <begin position="9"/>
        <end position="22"/>
    </location>
</feature>
<gene>
    <name evidence="7" type="ORF">LX83_005491</name>
</gene>
<keyword evidence="2 4" id="KW-0238">DNA-binding</keyword>
<dbReference type="InterPro" id="IPR050109">
    <property type="entry name" value="HTH-type_TetR-like_transc_reg"/>
</dbReference>
<keyword evidence="3" id="KW-0804">Transcription</keyword>
<evidence type="ECO:0000313" key="7">
    <source>
        <dbReference type="EMBL" id="MCP2168613.1"/>
    </source>
</evidence>
<evidence type="ECO:0000256" key="5">
    <source>
        <dbReference type="SAM" id="MobiDB-lite"/>
    </source>
</evidence>
<organism evidence="7 8">
    <name type="scientific">Goodfellowiella coeruleoviolacea</name>
    <dbReference type="NCBI Taxonomy" id="334858"/>
    <lineage>
        <taxon>Bacteria</taxon>
        <taxon>Bacillati</taxon>
        <taxon>Actinomycetota</taxon>
        <taxon>Actinomycetes</taxon>
        <taxon>Pseudonocardiales</taxon>
        <taxon>Pseudonocardiaceae</taxon>
        <taxon>Goodfellowiella</taxon>
    </lineage>
</organism>
<dbReference type="Gene3D" id="1.10.357.10">
    <property type="entry name" value="Tetracycline Repressor, domain 2"/>
    <property type="match status" value="1"/>
</dbReference>
<keyword evidence="1" id="KW-0805">Transcription regulation</keyword>
<accession>A0AAE3GMB6</accession>
<evidence type="ECO:0000256" key="2">
    <source>
        <dbReference type="ARBA" id="ARBA00023125"/>
    </source>
</evidence>
<dbReference type="GO" id="GO:0003700">
    <property type="term" value="F:DNA-binding transcription factor activity"/>
    <property type="evidence" value="ECO:0007669"/>
    <property type="project" value="TreeGrafter"/>
</dbReference>
<protein>
    <submittedName>
        <fullName evidence="7">Transcriptional regulator, TetR family</fullName>
    </submittedName>
</protein>
<comment type="caution">
    <text evidence="7">The sequence shown here is derived from an EMBL/GenBank/DDBJ whole genome shotgun (WGS) entry which is preliminary data.</text>
</comment>
<dbReference type="GO" id="GO:0000976">
    <property type="term" value="F:transcription cis-regulatory region binding"/>
    <property type="evidence" value="ECO:0007669"/>
    <property type="project" value="TreeGrafter"/>
</dbReference>
<proteinExistence type="predicted"/>
<dbReference type="InterPro" id="IPR041347">
    <property type="entry name" value="MftR_C"/>
</dbReference>
<evidence type="ECO:0000259" key="6">
    <source>
        <dbReference type="PROSITE" id="PS50977"/>
    </source>
</evidence>
<dbReference type="Pfam" id="PF00440">
    <property type="entry name" value="TetR_N"/>
    <property type="match status" value="1"/>
</dbReference>
<evidence type="ECO:0000256" key="1">
    <source>
        <dbReference type="ARBA" id="ARBA00023015"/>
    </source>
</evidence>
<dbReference type="InterPro" id="IPR009057">
    <property type="entry name" value="Homeodomain-like_sf"/>
</dbReference>
<dbReference type="AlphaFoldDB" id="A0AAE3GMB6"/>
<name>A0AAE3GMB6_9PSEU</name>
<dbReference type="Proteomes" id="UP001206128">
    <property type="component" value="Unassembled WGS sequence"/>
</dbReference>
<dbReference type="PANTHER" id="PTHR30055:SF234">
    <property type="entry name" value="HTH-TYPE TRANSCRIPTIONAL REGULATOR BETI"/>
    <property type="match status" value="1"/>
</dbReference>
<reference evidence="7" key="1">
    <citation type="submission" date="2022-06" db="EMBL/GenBank/DDBJ databases">
        <title>Genomic Encyclopedia of Archaeal and Bacterial Type Strains, Phase II (KMG-II): from individual species to whole genera.</title>
        <authorList>
            <person name="Goeker M."/>
        </authorList>
    </citation>
    <scope>NUCLEOTIDE SEQUENCE</scope>
    <source>
        <strain evidence="7">DSM 43935</strain>
    </source>
</reference>
<evidence type="ECO:0000256" key="4">
    <source>
        <dbReference type="PROSITE-ProRule" id="PRU00335"/>
    </source>
</evidence>